<dbReference type="GO" id="GO:0005524">
    <property type="term" value="F:ATP binding"/>
    <property type="evidence" value="ECO:0007669"/>
    <property type="project" value="UniProtKB-KW"/>
</dbReference>
<dbReference type="GO" id="GO:0090374">
    <property type="term" value="P:oligopeptide export from mitochondrion"/>
    <property type="evidence" value="ECO:0007669"/>
    <property type="project" value="TreeGrafter"/>
</dbReference>
<evidence type="ECO:0000256" key="1">
    <source>
        <dbReference type="ARBA" id="ARBA00004141"/>
    </source>
</evidence>
<dbReference type="InterPro" id="IPR039421">
    <property type="entry name" value="Type_1_exporter"/>
</dbReference>
<reference evidence="11" key="1">
    <citation type="submission" date="2021-02" db="EMBL/GenBank/DDBJ databases">
        <authorList>
            <person name="Nowell W R."/>
        </authorList>
    </citation>
    <scope>NUCLEOTIDE SEQUENCE</scope>
</reference>
<comment type="caution">
    <text evidence="11">The sequence shown here is derived from an EMBL/GenBank/DDBJ whole genome shotgun (WGS) entry which is preliminary data.</text>
</comment>
<dbReference type="InterPro" id="IPR017871">
    <property type="entry name" value="ABC_transporter-like_CS"/>
</dbReference>
<dbReference type="InterPro" id="IPR003439">
    <property type="entry name" value="ABC_transporter-like_ATP-bd"/>
</dbReference>
<dbReference type="EMBL" id="CAJOBA010008071">
    <property type="protein sequence ID" value="CAF3819561.1"/>
    <property type="molecule type" value="Genomic_DNA"/>
</dbReference>
<dbReference type="PROSITE" id="PS00211">
    <property type="entry name" value="ABC_TRANSPORTER_1"/>
    <property type="match status" value="1"/>
</dbReference>
<keyword evidence="3" id="KW-0813">Transport</keyword>
<keyword evidence="7" id="KW-1133">Transmembrane helix</keyword>
<comment type="subcellular location">
    <subcellularLocation>
        <location evidence="1">Membrane</location>
        <topology evidence="1">Multi-pass membrane protein</topology>
    </subcellularLocation>
</comment>
<evidence type="ECO:0000256" key="6">
    <source>
        <dbReference type="ARBA" id="ARBA00022840"/>
    </source>
</evidence>
<dbReference type="SUPFAM" id="SSF52540">
    <property type="entry name" value="P-loop containing nucleoside triphosphate hydrolases"/>
    <property type="match status" value="1"/>
</dbReference>
<evidence type="ECO:0000256" key="5">
    <source>
        <dbReference type="ARBA" id="ARBA00022741"/>
    </source>
</evidence>
<evidence type="ECO:0000256" key="3">
    <source>
        <dbReference type="ARBA" id="ARBA00022448"/>
    </source>
</evidence>
<dbReference type="GO" id="GO:0016887">
    <property type="term" value="F:ATP hydrolysis activity"/>
    <property type="evidence" value="ECO:0007669"/>
    <property type="project" value="InterPro"/>
</dbReference>
<dbReference type="GO" id="GO:0015421">
    <property type="term" value="F:ABC-type oligopeptide transporter activity"/>
    <property type="evidence" value="ECO:0007669"/>
    <property type="project" value="TreeGrafter"/>
</dbReference>
<protein>
    <recommendedName>
        <fullName evidence="9">ABC transporter domain-containing protein</fullName>
    </recommendedName>
</protein>
<dbReference type="InterPro" id="IPR003593">
    <property type="entry name" value="AAA+_ATPase"/>
</dbReference>
<accession>A0A8S2JPL0</accession>
<dbReference type="Pfam" id="PF00005">
    <property type="entry name" value="ABC_tran"/>
    <property type="match status" value="1"/>
</dbReference>
<evidence type="ECO:0000256" key="2">
    <source>
        <dbReference type="ARBA" id="ARBA00007577"/>
    </source>
</evidence>
<evidence type="ECO:0000256" key="4">
    <source>
        <dbReference type="ARBA" id="ARBA00022692"/>
    </source>
</evidence>
<dbReference type="PANTHER" id="PTHR43394">
    <property type="entry name" value="ATP-DEPENDENT PERMEASE MDL1, MITOCHONDRIAL"/>
    <property type="match status" value="1"/>
</dbReference>
<evidence type="ECO:0000313" key="10">
    <source>
        <dbReference type="EMBL" id="CAF1052937.1"/>
    </source>
</evidence>
<keyword evidence="8" id="KW-0472">Membrane</keyword>
<dbReference type="SMART" id="SM00382">
    <property type="entry name" value="AAA"/>
    <property type="match status" value="1"/>
</dbReference>
<dbReference type="Proteomes" id="UP000677228">
    <property type="component" value="Unassembled WGS sequence"/>
</dbReference>
<evidence type="ECO:0000256" key="7">
    <source>
        <dbReference type="ARBA" id="ARBA00022989"/>
    </source>
</evidence>
<organism evidence="11 12">
    <name type="scientific">Didymodactylos carnosus</name>
    <dbReference type="NCBI Taxonomy" id="1234261"/>
    <lineage>
        <taxon>Eukaryota</taxon>
        <taxon>Metazoa</taxon>
        <taxon>Spiralia</taxon>
        <taxon>Gnathifera</taxon>
        <taxon>Rotifera</taxon>
        <taxon>Eurotatoria</taxon>
        <taxon>Bdelloidea</taxon>
        <taxon>Philodinida</taxon>
        <taxon>Philodinidae</taxon>
        <taxon>Didymodactylos</taxon>
    </lineage>
</organism>
<keyword evidence="4" id="KW-0812">Transmembrane</keyword>
<dbReference type="GO" id="GO:0005743">
    <property type="term" value="C:mitochondrial inner membrane"/>
    <property type="evidence" value="ECO:0007669"/>
    <property type="project" value="TreeGrafter"/>
</dbReference>
<keyword evidence="6" id="KW-0067">ATP-binding</keyword>
<keyword evidence="5" id="KW-0547">Nucleotide-binding</keyword>
<dbReference type="PROSITE" id="PS50893">
    <property type="entry name" value="ABC_TRANSPORTER_2"/>
    <property type="match status" value="1"/>
</dbReference>
<proteinExistence type="inferred from homology"/>
<evidence type="ECO:0000313" key="12">
    <source>
        <dbReference type="Proteomes" id="UP000682733"/>
    </source>
</evidence>
<evidence type="ECO:0000256" key="8">
    <source>
        <dbReference type="ARBA" id="ARBA00023136"/>
    </source>
</evidence>
<dbReference type="Gene3D" id="3.40.50.300">
    <property type="entry name" value="P-loop containing nucleotide triphosphate hydrolases"/>
    <property type="match status" value="1"/>
</dbReference>
<gene>
    <name evidence="10" type="ORF">OVA965_LOCUS17033</name>
    <name evidence="11" type="ORF">TMI583_LOCUS17043</name>
</gene>
<name>A0A8S2JPL0_9BILA</name>
<dbReference type="AlphaFoldDB" id="A0A8S2JPL0"/>
<dbReference type="FunFam" id="3.40.50.300:FF:000604">
    <property type="entry name" value="ABC transporter B family member 28"/>
    <property type="match status" value="1"/>
</dbReference>
<comment type="similarity">
    <text evidence="2">Belongs to the ABC transporter superfamily. ABCB family. Multidrug resistance exporter (TC 3.A.1.201) subfamily.</text>
</comment>
<dbReference type="PANTHER" id="PTHR43394:SF27">
    <property type="entry name" value="ATP-DEPENDENT TRANSLOCASE ABCB1-LIKE"/>
    <property type="match status" value="1"/>
</dbReference>
<evidence type="ECO:0000313" key="11">
    <source>
        <dbReference type="EMBL" id="CAF3819561.1"/>
    </source>
</evidence>
<dbReference type="Proteomes" id="UP000682733">
    <property type="component" value="Unassembled WGS sequence"/>
</dbReference>
<dbReference type="InterPro" id="IPR027417">
    <property type="entry name" value="P-loop_NTPase"/>
</dbReference>
<sequence length="206" mass="22605">MPTTSGRRNINLNGDIEFNNVHFSYPTRLDVKALNGINLNVKRGETVALVGNNGCGKSTCVQLLLRFYDELFDGILIDGYPINDYDLTWLRQNIGVVSQEPVLFGVTVFENIAYGKAGNVSVKEVEDAAKKANAHDFVMKLPEQYETFVGERGINLSGGEKQRIVLARALVGNPKILLLDEATSALDTNSEKIVQEALDNACKGID</sequence>
<evidence type="ECO:0000259" key="9">
    <source>
        <dbReference type="PROSITE" id="PS50893"/>
    </source>
</evidence>
<dbReference type="EMBL" id="CAJNOK010008059">
    <property type="protein sequence ID" value="CAF1052937.1"/>
    <property type="molecule type" value="Genomic_DNA"/>
</dbReference>
<feature type="domain" description="ABC transporter" evidence="9">
    <location>
        <begin position="16"/>
        <end position="205"/>
    </location>
</feature>